<comment type="caution">
    <text evidence="1">The sequence shown here is derived from an EMBL/GenBank/DDBJ whole genome shotgun (WGS) entry which is preliminary data.</text>
</comment>
<evidence type="ECO:0000313" key="1">
    <source>
        <dbReference type="EMBL" id="KAF9648138.1"/>
    </source>
</evidence>
<name>A0ACB6ZFA4_THEGA</name>
<keyword evidence="2" id="KW-1185">Reference proteome</keyword>
<accession>A0ACB6ZFA4</accession>
<proteinExistence type="predicted"/>
<dbReference type="Proteomes" id="UP000886501">
    <property type="component" value="Unassembled WGS sequence"/>
</dbReference>
<protein>
    <submittedName>
        <fullName evidence="1">Kinase-like protein</fullName>
    </submittedName>
</protein>
<dbReference type="EMBL" id="MU118019">
    <property type="protein sequence ID" value="KAF9648138.1"/>
    <property type="molecule type" value="Genomic_DNA"/>
</dbReference>
<evidence type="ECO:0000313" key="2">
    <source>
        <dbReference type="Proteomes" id="UP000886501"/>
    </source>
</evidence>
<sequence>MGTGENLTQAPFKYPQRTGLSVASSSSASEILLYGCHHVAGISMDERVLNIRAFLHSPHRIAAARGLRGEEAQGLIELIDQAVTLSELDQKLRKQCLHLLYKVCKACETLPASYILRQEVLDVGGVCCYGGFADVREGEYLGRRVAIKCLRYGSKGAIGKTFKRFCREVIAWKRLSHDNILPLLGVFVSTNPLRSLIVSSWMRNGNVMEYTRGNPELSEVMSGATYLHELGVAHGDLKGANILVDDNGTARLADFGLMAILIDLSTIPLSATTVSSVGTVCWMSPELLFGQNSPRTCQSDCYALGMVIYEVLTGLRPFHNLSPFAVVVAVQKGGRPRKPPNARSLGLSDKLWELVLRCWNKSSSARPTARQLFRCLEDSSRTWIPPPEYPILDDFDGGEGIDLTSDDEWSIATGALESGLFALMVGMLCVLLLLFT</sequence>
<reference evidence="1" key="1">
    <citation type="submission" date="2019-10" db="EMBL/GenBank/DDBJ databases">
        <authorList>
            <consortium name="DOE Joint Genome Institute"/>
            <person name="Kuo A."/>
            <person name="Miyauchi S."/>
            <person name="Kiss E."/>
            <person name="Drula E."/>
            <person name="Kohler A."/>
            <person name="Sanchez-Garcia M."/>
            <person name="Andreopoulos B."/>
            <person name="Barry K.W."/>
            <person name="Bonito G."/>
            <person name="Buee M."/>
            <person name="Carver A."/>
            <person name="Chen C."/>
            <person name="Cichocki N."/>
            <person name="Clum A."/>
            <person name="Culley D."/>
            <person name="Crous P.W."/>
            <person name="Fauchery L."/>
            <person name="Girlanda M."/>
            <person name="Hayes R."/>
            <person name="Keri Z."/>
            <person name="Labutti K."/>
            <person name="Lipzen A."/>
            <person name="Lombard V."/>
            <person name="Magnuson J."/>
            <person name="Maillard F."/>
            <person name="Morin E."/>
            <person name="Murat C."/>
            <person name="Nolan M."/>
            <person name="Ohm R."/>
            <person name="Pangilinan J."/>
            <person name="Pereira M."/>
            <person name="Perotto S."/>
            <person name="Peter M."/>
            <person name="Riley R."/>
            <person name="Sitrit Y."/>
            <person name="Stielow B."/>
            <person name="Szollosi G."/>
            <person name="Zifcakova L."/>
            <person name="Stursova M."/>
            <person name="Spatafora J.W."/>
            <person name="Tedersoo L."/>
            <person name="Vaario L.-M."/>
            <person name="Yamada A."/>
            <person name="Yan M."/>
            <person name="Wang P."/>
            <person name="Xu J."/>
            <person name="Bruns T."/>
            <person name="Baldrian P."/>
            <person name="Vilgalys R."/>
            <person name="Henrissat B."/>
            <person name="Grigoriev I.V."/>
            <person name="Hibbett D."/>
            <person name="Nagy L.G."/>
            <person name="Martin F.M."/>
        </authorList>
    </citation>
    <scope>NUCLEOTIDE SEQUENCE</scope>
    <source>
        <strain evidence="1">P2</strain>
    </source>
</reference>
<gene>
    <name evidence="1" type="ORF">BDM02DRAFT_2361057</name>
</gene>
<reference evidence="1" key="2">
    <citation type="journal article" date="2020" name="Nat. Commun.">
        <title>Large-scale genome sequencing of mycorrhizal fungi provides insights into the early evolution of symbiotic traits.</title>
        <authorList>
            <person name="Miyauchi S."/>
            <person name="Kiss E."/>
            <person name="Kuo A."/>
            <person name="Drula E."/>
            <person name="Kohler A."/>
            <person name="Sanchez-Garcia M."/>
            <person name="Morin E."/>
            <person name="Andreopoulos B."/>
            <person name="Barry K.W."/>
            <person name="Bonito G."/>
            <person name="Buee M."/>
            <person name="Carver A."/>
            <person name="Chen C."/>
            <person name="Cichocki N."/>
            <person name="Clum A."/>
            <person name="Culley D."/>
            <person name="Crous P.W."/>
            <person name="Fauchery L."/>
            <person name="Girlanda M."/>
            <person name="Hayes R.D."/>
            <person name="Keri Z."/>
            <person name="LaButti K."/>
            <person name="Lipzen A."/>
            <person name="Lombard V."/>
            <person name="Magnuson J."/>
            <person name="Maillard F."/>
            <person name="Murat C."/>
            <person name="Nolan M."/>
            <person name="Ohm R.A."/>
            <person name="Pangilinan J."/>
            <person name="Pereira M.F."/>
            <person name="Perotto S."/>
            <person name="Peter M."/>
            <person name="Pfister S."/>
            <person name="Riley R."/>
            <person name="Sitrit Y."/>
            <person name="Stielow J.B."/>
            <person name="Szollosi G."/>
            <person name="Zifcakova L."/>
            <person name="Stursova M."/>
            <person name="Spatafora J.W."/>
            <person name="Tedersoo L."/>
            <person name="Vaario L.M."/>
            <person name="Yamada A."/>
            <person name="Yan M."/>
            <person name="Wang P."/>
            <person name="Xu J."/>
            <person name="Bruns T."/>
            <person name="Baldrian P."/>
            <person name="Vilgalys R."/>
            <person name="Dunand C."/>
            <person name="Henrissat B."/>
            <person name="Grigoriev I.V."/>
            <person name="Hibbett D."/>
            <person name="Nagy L.G."/>
            <person name="Martin F.M."/>
        </authorList>
    </citation>
    <scope>NUCLEOTIDE SEQUENCE</scope>
    <source>
        <strain evidence="1">P2</strain>
    </source>
</reference>
<organism evidence="1 2">
    <name type="scientific">Thelephora ganbajun</name>
    <name type="common">Ganba fungus</name>
    <dbReference type="NCBI Taxonomy" id="370292"/>
    <lineage>
        <taxon>Eukaryota</taxon>
        <taxon>Fungi</taxon>
        <taxon>Dikarya</taxon>
        <taxon>Basidiomycota</taxon>
        <taxon>Agaricomycotina</taxon>
        <taxon>Agaricomycetes</taxon>
        <taxon>Thelephorales</taxon>
        <taxon>Thelephoraceae</taxon>
        <taxon>Thelephora</taxon>
    </lineage>
</organism>